<gene>
    <name evidence="2" type="ORF">FLAPJACK_87</name>
</gene>
<feature type="domain" description="Repressor Rok winged helix" evidence="1">
    <location>
        <begin position="190"/>
        <end position="239"/>
    </location>
</feature>
<evidence type="ECO:0000313" key="3">
    <source>
        <dbReference type="Proteomes" id="UP000222741"/>
    </source>
</evidence>
<sequence>MLTFGKYLIILRLSNDKEMHKMTVTFTERQAIERMMNYIEEERARLLTEYVKNLDRLRELDEIDRMSEQAAKVDEVMSEAYERPMVPQEMVEEANKSAREEFKKIVPEMMDELKVLIDNIKKEGITIAEPTQPTNLCNEIEQPDIPPLNVDEPKEKPSAGLEPDKLEMRKTLMRGSTNDNRVVAQFAKVILKEHVEPMKSKELVKALNKAGIQMNHPSETLRQIRTYEPTIKNVSYGYYQYVK</sequence>
<name>A0A1X9SG08_9CAUD</name>
<dbReference type="EMBL" id="KY888882">
    <property type="protein sequence ID" value="ARQ95001.1"/>
    <property type="molecule type" value="Genomic_DNA"/>
</dbReference>
<organism evidence="2 3">
    <name type="scientific">Bacillus phage Flapjack</name>
    <dbReference type="NCBI Taxonomy" id="1983465"/>
    <lineage>
        <taxon>Viruses</taxon>
        <taxon>Duplodnaviria</taxon>
        <taxon>Heunggongvirae</taxon>
        <taxon>Uroviricota</taxon>
        <taxon>Caudoviricetes</taxon>
        <taxon>Herelleviridae</taxon>
        <taxon>Bastillevirinae</taxon>
        <taxon>Bequatrovirus</taxon>
        <taxon>Bequatrovirus spock</taxon>
    </lineage>
</organism>
<dbReference type="Pfam" id="PF23159">
    <property type="entry name" value="WHD_Rok"/>
    <property type="match status" value="1"/>
</dbReference>
<accession>A0A1X9SG08</accession>
<proteinExistence type="predicted"/>
<evidence type="ECO:0000259" key="1">
    <source>
        <dbReference type="Pfam" id="PF23159"/>
    </source>
</evidence>
<dbReference type="Proteomes" id="UP000222741">
    <property type="component" value="Segment"/>
</dbReference>
<dbReference type="InterPro" id="IPR056984">
    <property type="entry name" value="WH_Rok"/>
</dbReference>
<reference evidence="3" key="1">
    <citation type="submission" date="2017-04" db="EMBL/GenBank/DDBJ databases">
        <authorList>
            <person name="Abille Z."/>
            <person name="Afsharjavan R."/>
            <person name="Alms C.E."/>
            <person name="Anil A."/>
            <person name="Azuma E.A."/>
            <person name="Boateng D."/>
            <person name="Bowden K.V."/>
            <person name="Bui Q."/>
            <person name="Callaghan K.D."/>
            <person name="Canova P.N."/>
            <person name="Carter A.-G.V."/>
            <person name="Carty B."/>
            <person name="Choudhary A."/>
            <person name="Chugh K."/>
            <person name="Clark C.B."/>
            <person name="Clark J."/>
            <person name="Cortez R."/>
            <person name="Dalwadi R.M."/>
            <person name="Daou G."/>
            <person name="Das M."/>
            <person name="Dasari S."/>
            <person name="Davis E.H."/>
            <person name="Defreitas N."/>
            <person name="Demirji J."/>
            <person name="Endres C."/>
            <person name="Fakhar S."/>
            <person name="Feeley N."/>
            <person name="Flores D.C."/>
            <person name="Fowler A.R."/>
            <person name="George T."/>
            <person name="Greis H.L."/>
            <person name="Groleau D.L."/>
            <person name="Gulati J.K."/>
            <person name="Guzman W."/>
            <person name="Hallworth A.N."/>
            <person name="Hariri A."/>
            <person name="Haya V.N."/>
            <person name="Hoffman A.K."/>
            <person name="Horne B."/>
            <person name="Howard T."/>
            <person name="Iglesia A.J."/>
            <person name="Ijezie O.D."/>
            <person name="Incognito N.A."/>
            <person name="Inen J.A."/>
            <person name="Jaiswal A."/>
            <person name="Jezek R.A."/>
            <person name="Kawa A.C."/>
            <person name="Khan F."/>
            <person name="Khin A.C."/>
            <person name="Knapo J."/>
            <person name="Kong A.S."/>
            <person name="Le B.Q."/>
            <person name="Le Q.M."/>
            <person name="Le T.-H.M."/>
            <person name="Lee M."/>
            <person name="Lockwood J.L."/>
            <person name="Loto-Rojas G.S."/>
            <person name="Mantzavinos A."/>
            <person name="Martinez D.R."/>
            <person name="Meadows A.R."/>
            <person name="Mehr S."/>
            <person name="Mellon M.N."/>
            <person name="Memon S."/>
            <person name="Miller B."/>
            <person name="Min S."/>
            <person name="Mitchell L.M."/>
            <person name="Mohamed I.R."/>
            <person name="Mohammed F.O."/>
            <person name="More S."/>
            <person name="Muntaha S."/>
            <person name="Nadeem I."/>
            <person name="Ndjeumen-Njinguet A.S."/>
            <person name="Ng P."/>
            <person name="Ngu V.E."/>
            <person name="Nguyen B.N."/>
            <person name="OHern C.T."/>
            <person name="Oboh U.S."/>
            <person name="Pagano C.W."/>
            <person name="Panakal P.R."/>
            <person name="Park D.A."/>
            <person name="Parsana D."/>
            <person name="Patel P."/>
            <person name="Patel V.S."/>
            <person name="Patwardhan V.M."/>
            <person name="Pawar S.D."/>
            <person name="Payne V.R."/>
            <person name="Petricel I.M."/>
            <person name="Phillips C."/>
            <person name="Puglisi K.M."/>
            <person name="Ramaprasad G."/>
            <person name="Raza A.S."/>
            <person name="Rivera-Oven A.G."/>
            <person name="Robins E."/>
            <person name="Roeun D.C."/>
            <person name="Rostovtseva N."/>
            <person name="Sadat M."/>
            <person name="Seas A."/>
            <person name="So E.J."/>
            <person name="Sogbesan C."/>
            <person name="Strumsky L.A."/>
            <person name="Sun J.L."/>
            <person name="Sutherland H.J."/>
            <person name="Tchakounte I."/>
            <person name="Tewell J.R."/>
            <person name="Thapa D.J."/>
            <person name="Tkach Y."/>
            <person name="Tran C.D."/>
            <person name="Tran V."/>
            <person name="Vithayathil T."/>
            <person name="Vivekanandan A."/>
            <person name="Wang S.R."/>
            <person name="White E."/>
            <person name="Yang A.L."/>
            <person name="Ye D.T."/>
            <person name="Yirenkyi M."/>
            <person name="Zarb J.S."/>
            <person name="Zhang S."/>
            <person name="Zhou M.T."/>
            <person name="Cao A."/>
            <person name="Nguyen K.M."/>
            <person name="Patel K."/>
            <person name="Patel P."/>
            <person name="Pennington E."/>
            <person name="Sendze O."/>
            <person name="Zahangir S."/>
            <person name="Correa-Mendez M."/>
            <person name="Fabian M.F."/>
            <person name="Liu S."/>
            <person name="Jethmalani Y."/>
            <person name="Nunn R."/>
            <person name="Prakash A."/>
            <person name="Louise T."/>
            <person name="Russell D.A."/>
            <person name="Hatfull G.F."/>
            <person name="Erill I."/>
            <person name="Caruso S.M."/>
        </authorList>
    </citation>
    <scope>NUCLEOTIDE SEQUENCE [LARGE SCALE GENOMIC DNA]</scope>
</reference>
<protein>
    <recommendedName>
        <fullName evidence="1">Repressor Rok winged helix domain-containing protein</fullName>
    </recommendedName>
</protein>
<evidence type="ECO:0000313" key="2">
    <source>
        <dbReference type="EMBL" id="ARQ95001.1"/>
    </source>
</evidence>